<dbReference type="Proteomes" id="UP000765509">
    <property type="component" value="Unassembled WGS sequence"/>
</dbReference>
<proteinExistence type="predicted"/>
<evidence type="ECO:0000313" key="3">
    <source>
        <dbReference type="Proteomes" id="UP000765509"/>
    </source>
</evidence>
<dbReference type="AlphaFoldDB" id="A0A9Q3IUY2"/>
<name>A0A9Q3IUY2_9BASI</name>
<keyword evidence="3" id="KW-1185">Reference proteome</keyword>
<accession>A0A9Q3IUY2</accession>
<evidence type="ECO:0000256" key="1">
    <source>
        <dbReference type="SAM" id="MobiDB-lite"/>
    </source>
</evidence>
<feature type="region of interest" description="Disordered" evidence="1">
    <location>
        <begin position="1"/>
        <end position="36"/>
    </location>
</feature>
<gene>
    <name evidence="2" type="ORF">O181_090373</name>
</gene>
<dbReference type="EMBL" id="AVOT02056295">
    <property type="protein sequence ID" value="MBW0550658.1"/>
    <property type="molecule type" value="Genomic_DNA"/>
</dbReference>
<evidence type="ECO:0000313" key="2">
    <source>
        <dbReference type="EMBL" id="MBW0550658.1"/>
    </source>
</evidence>
<organism evidence="2 3">
    <name type="scientific">Austropuccinia psidii MF-1</name>
    <dbReference type="NCBI Taxonomy" id="1389203"/>
    <lineage>
        <taxon>Eukaryota</taxon>
        <taxon>Fungi</taxon>
        <taxon>Dikarya</taxon>
        <taxon>Basidiomycota</taxon>
        <taxon>Pucciniomycotina</taxon>
        <taxon>Pucciniomycetes</taxon>
        <taxon>Pucciniales</taxon>
        <taxon>Sphaerophragmiaceae</taxon>
        <taxon>Austropuccinia</taxon>
    </lineage>
</organism>
<reference evidence="2" key="1">
    <citation type="submission" date="2021-03" db="EMBL/GenBank/DDBJ databases">
        <title>Draft genome sequence of rust myrtle Austropuccinia psidii MF-1, a brazilian biotype.</title>
        <authorList>
            <person name="Quecine M.C."/>
            <person name="Pachon D.M.R."/>
            <person name="Bonatelli M.L."/>
            <person name="Correr F.H."/>
            <person name="Franceschini L.M."/>
            <person name="Leite T.F."/>
            <person name="Margarido G.R.A."/>
            <person name="Almeida C.A."/>
            <person name="Ferrarezi J.A."/>
            <person name="Labate C.A."/>
        </authorList>
    </citation>
    <scope>NUCLEOTIDE SEQUENCE</scope>
    <source>
        <strain evidence="2">MF-1</strain>
    </source>
</reference>
<comment type="caution">
    <text evidence="2">The sequence shown here is derived from an EMBL/GenBank/DDBJ whole genome shotgun (WGS) entry which is preliminary data.</text>
</comment>
<protein>
    <submittedName>
        <fullName evidence="2">Uncharacterized protein</fullName>
    </submittedName>
</protein>
<sequence length="106" mass="11881">MANTKHTAERFWALQPEIHPPPRNRNKRGGVEAESHQAGMEALLTNSSTSEKNSNFLVIDCGATHHIFNTKGIFIEFTSTKNKKIHTSDPLNNLISRGCVSQPWQL</sequence>